<protein>
    <recommendedName>
        <fullName evidence="8 9">Chromosomal replication initiator protein DnaA</fullName>
    </recommendedName>
</protein>
<keyword evidence="4 8" id="KW-0547">Nucleotide-binding</keyword>
<dbReference type="InterPro" id="IPR010921">
    <property type="entry name" value="Trp_repressor/repl_initiator"/>
</dbReference>
<evidence type="ECO:0000313" key="15">
    <source>
        <dbReference type="Proteomes" id="UP000267841"/>
    </source>
</evidence>
<feature type="binding site" evidence="8">
    <location>
        <position position="135"/>
    </location>
    <ligand>
        <name>ATP</name>
        <dbReference type="ChEBI" id="CHEBI:30616"/>
    </ligand>
</feature>
<keyword evidence="15" id="KW-1185">Reference proteome</keyword>
<dbReference type="OrthoDB" id="9807019at2"/>
<comment type="similarity">
    <text evidence="1 8 11">Belongs to the DnaA family.</text>
</comment>
<dbReference type="SMART" id="SM00760">
    <property type="entry name" value="Bac_DnaA_C"/>
    <property type="match status" value="1"/>
</dbReference>
<dbReference type="GO" id="GO:0006270">
    <property type="term" value="P:DNA replication initiation"/>
    <property type="evidence" value="ECO:0007669"/>
    <property type="project" value="UniProtKB-UniRule"/>
</dbReference>
<comment type="domain">
    <text evidence="8">Domain I is involved in oligomerization and binding regulators, domain II is flexibile and of varying length in different bacteria, domain III forms the AAA+ region, while domain IV binds dsDNA.</text>
</comment>
<name>A0A497XNF6_9AQUI</name>
<evidence type="ECO:0000256" key="1">
    <source>
        <dbReference type="ARBA" id="ARBA00006583"/>
    </source>
</evidence>
<comment type="subcellular location">
    <subcellularLocation>
        <location evidence="8">Cytoplasm</location>
    </subcellularLocation>
</comment>
<dbReference type="Gene3D" id="1.10.8.60">
    <property type="match status" value="1"/>
</dbReference>
<feature type="binding site" evidence="8">
    <location>
        <position position="134"/>
    </location>
    <ligand>
        <name>ATP</name>
        <dbReference type="ChEBI" id="CHEBI:30616"/>
    </ligand>
</feature>
<dbReference type="GO" id="GO:0006275">
    <property type="term" value="P:regulation of DNA replication"/>
    <property type="evidence" value="ECO:0007669"/>
    <property type="project" value="UniProtKB-UniRule"/>
</dbReference>
<reference evidence="14 15" key="1">
    <citation type="submission" date="2018-10" db="EMBL/GenBank/DDBJ databases">
        <title>Genomic Encyclopedia of Archaeal and Bacterial Type Strains, Phase II (KMG-II): from individual species to whole genera.</title>
        <authorList>
            <person name="Goeker M."/>
        </authorList>
    </citation>
    <scope>NUCLEOTIDE SEQUENCE [LARGE SCALE GENOMIC DNA]</scope>
    <source>
        <strain evidence="14 15">DSM 16510</strain>
    </source>
</reference>
<dbReference type="InterPro" id="IPR001957">
    <property type="entry name" value="Chromosome_initiator_DnaA"/>
</dbReference>
<evidence type="ECO:0000256" key="3">
    <source>
        <dbReference type="ARBA" id="ARBA00022705"/>
    </source>
</evidence>
<dbReference type="AlphaFoldDB" id="A0A497XNF6"/>
<dbReference type="InterPro" id="IPR027417">
    <property type="entry name" value="P-loop_NTPase"/>
</dbReference>
<feature type="binding site" evidence="8">
    <location>
        <position position="133"/>
    </location>
    <ligand>
        <name>ATP</name>
        <dbReference type="ChEBI" id="CHEBI:30616"/>
    </ligand>
</feature>
<feature type="binding site" evidence="8">
    <location>
        <position position="131"/>
    </location>
    <ligand>
        <name>ATP</name>
        <dbReference type="ChEBI" id="CHEBI:30616"/>
    </ligand>
</feature>
<dbReference type="CDD" id="cd00009">
    <property type="entry name" value="AAA"/>
    <property type="match status" value="1"/>
</dbReference>
<feature type="domain" description="AAA+ ATPase" evidence="12">
    <location>
        <begin position="120"/>
        <end position="243"/>
    </location>
</feature>
<comment type="subunit">
    <text evidence="8">Oligomerizes as a right-handed, spiral filament on DNA at oriC.</text>
</comment>
<evidence type="ECO:0000256" key="4">
    <source>
        <dbReference type="ARBA" id="ARBA00022741"/>
    </source>
</evidence>
<keyword evidence="2 8" id="KW-0963">Cytoplasm</keyword>
<evidence type="ECO:0000259" key="13">
    <source>
        <dbReference type="SMART" id="SM00760"/>
    </source>
</evidence>
<sequence>MEGVNIKTFLAHLERIDRSLLALMSKFRMEEREGRIFLYTEDKTLKETVERFLKERFGDGFKDRVLVRLEGLEAEKTQEKRETESEGLNKRYSFSNFIVGEGNRLAYEVAYEVAQNPGKIYNPLFIYGGVGLGKTHLLQAIGNACAERGYRVVYKSANDFSEDMVEAIKVGKVKEFRNTYRNIDLLLLDDVQFLSGKNRTQIEFFNIFNHMFLNEKQIVLASDRHPKELKDISDRLISRFEGGVVVEVCMDELTKLEIIKRKLCELKIEVQDRIVESLMKHTSDNVRDIEGTLRGIKLKGVEHLKKNAVSSSSLEKIKLYTAVHFGIKPEELVGSSRSRKVNRARHIAFYLCRKLTDASLIEIARAFNRSDHSTVIYGIKKIEEERRKDRKLNYIISFLEKHIGERL</sequence>
<dbReference type="InterPro" id="IPR003593">
    <property type="entry name" value="AAA+_ATPase"/>
</dbReference>
<evidence type="ECO:0000256" key="6">
    <source>
        <dbReference type="ARBA" id="ARBA00023121"/>
    </source>
</evidence>
<dbReference type="SUPFAM" id="SSF52540">
    <property type="entry name" value="P-loop containing nucleoside triphosphate hydrolases"/>
    <property type="match status" value="1"/>
</dbReference>
<evidence type="ECO:0000256" key="2">
    <source>
        <dbReference type="ARBA" id="ARBA00022490"/>
    </source>
</evidence>
<dbReference type="NCBIfam" id="TIGR00362">
    <property type="entry name" value="DnaA"/>
    <property type="match status" value="1"/>
</dbReference>
<evidence type="ECO:0000313" key="14">
    <source>
        <dbReference type="EMBL" id="RLJ70477.1"/>
    </source>
</evidence>
<comment type="caution">
    <text evidence="14">The sequence shown here is derived from an EMBL/GenBank/DDBJ whole genome shotgun (WGS) entry which is preliminary data.</text>
</comment>
<dbReference type="Pfam" id="PF08299">
    <property type="entry name" value="Bac_DnaA_C"/>
    <property type="match status" value="1"/>
</dbReference>
<organism evidence="14 15">
    <name type="scientific">Hydrogenivirga caldilitoris</name>
    <dbReference type="NCBI Taxonomy" id="246264"/>
    <lineage>
        <taxon>Bacteria</taxon>
        <taxon>Pseudomonadati</taxon>
        <taxon>Aquificota</taxon>
        <taxon>Aquificia</taxon>
        <taxon>Aquificales</taxon>
        <taxon>Aquificaceae</taxon>
        <taxon>Hydrogenivirga</taxon>
    </lineage>
</organism>
<evidence type="ECO:0000259" key="12">
    <source>
        <dbReference type="SMART" id="SM00382"/>
    </source>
</evidence>
<evidence type="ECO:0000256" key="11">
    <source>
        <dbReference type="RuleBase" id="RU004227"/>
    </source>
</evidence>
<dbReference type="GO" id="GO:0008289">
    <property type="term" value="F:lipid binding"/>
    <property type="evidence" value="ECO:0007669"/>
    <property type="project" value="UniProtKB-KW"/>
</dbReference>
<dbReference type="InterPro" id="IPR020591">
    <property type="entry name" value="Chromosome_initiator_DnaA-like"/>
</dbReference>
<comment type="caution">
    <text evidence="8">Lacks conserved residue(s) required for the propagation of feature annotation.</text>
</comment>
<evidence type="ECO:0000256" key="10">
    <source>
        <dbReference type="RuleBase" id="RU000577"/>
    </source>
</evidence>
<evidence type="ECO:0000256" key="8">
    <source>
        <dbReference type="HAMAP-Rule" id="MF_00377"/>
    </source>
</evidence>
<accession>A0A497XNF6</accession>
<dbReference type="GO" id="GO:0005524">
    <property type="term" value="F:ATP binding"/>
    <property type="evidence" value="ECO:0007669"/>
    <property type="project" value="UniProtKB-UniRule"/>
</dbReference>
<dbReference type="GO" id="GO:0003688">
    <property type="term" value="F:DNA replication origin binding"/>
    <property type="evidence" value="ECO:0007669"/>
    <property type="project" value="UniProtKB-UniRule"/>
</dbReference>
<dbReference type="EMBL" id="RCCJ01000001">
    <property type="protein sequence ID" value="RLJ70477.1"/>
    <property type="molecule type" value="Genomic_DNA"/>
</dbReference>
<dbReference type="FunFam" id="3.40.50.300:FF:000668">
    <property type="entry name" value="Chromosomal replication initiator protein DnaA"/>
    <property type="match status" value="1"/>
</dbReference>
<gene>
    <name evidence="8" type="primary">dnaA</name>
    <name evidence="14" type="ORF">BCF55_0752</name>
</gene>
<evidence type="ECO:0000256" key="9">
    <source>
        <dbReference type="NCBIfam" id="TIGR00362"/>
    </source>
</evidence>
<dbReference type="GO" id="GO:0005737">
    <property type="term" value="C:cytoplasm"/>
    <property type="evidence" value="ECO:0007669"/>
    <property type="project" value="UniProtKB-SubCell"/>
</dbReference>
<dbReference type="Proteomes" id="UP000267841">
    <property type="component" value="Unassembled WGS sequence"/>
</dbReference>
<feature type="region of interest" description="Domain IV, binds dsDNA" evidence="8">
    <location>
        <begin position="301"/>
        <end position="407"/>
    </location>
</feature>
<dbReference type="Pfam" id="PF00308">
    <property type="entry name" value="Bac_DnaA"/>
    <property type="match status" value="1"/>
</dbReference>
<dbReference type="SMART" id="SM00382">
    <property type="entry name" value="AAA"/>
    <property type="match status" value="1"/>
</dbReference>
<dbReference type="CDD" id="cd06571">
    <property type="entry name" value="Bac_DnaA_C"/>
    <property type="match status" value="1"/>
</dbReference>
<dbReference type="RefSeq" id="WP_121010170.1">
    <property type="nucleotide sequence ID" value="NZ_RCCJ01000001.1"/>
</dbReference>
<evidence type="ECO:0000256" key="5">
    <source>
        <dbReference type="ARBA" id="ARBA00022840"/>
    </source>
</evidence>
<evidence type="ECO:0000256" key="7">
    <source>
        <dbReference type="ARBA" id="ARBA00023125"/>
    </source>
</evidence>
<dbReference type="SUPFAM" id="SSF48295">
    <property type="entry name" value="TrpR-like"/>
    <property type="match status" value="1"/>
</dbReference>
<dbReference type="HAMAP" id="MF_00377">
    <property type="entry name" value="DnaA_bact"/>
    <property type="match status" value="1"/>
</dbReference>
<keyword evidence="5 8" id="KW-0067">ATP-binding</keyword>
<keyword evidence="6 8" id="KW-0446">Lipid-binding</keyword>
<dbReference type="PANTHER" id="PTHR30050:SF2">
    <property type="entry name" value="CHROMOSOMAL REPLICATION INITIATOR PROTEIN DNAA"/>
    <property type="match status" value="1"/>
</dbReference>
<dbReference type="Gene3D" id="1.10.1750.10">
    <property type="match status" value="1"/>
</dbReference>
<dbReference type="InterPro" id="IPR013159">
    <property type="entry name" value="DnaA_C"/>
</dbReference>
<proteinExistence type="inferred from homology"/>
<dbReference type="PANTHER" id="PTHR30050">
    <property type="entry name" value="CHROMOSOMAL REPLICATION INITIATOR PROTEIN DNAA"/>
    <property type="match status" value="1"/>
</dbReference>
<keyword evidence="3 8" id="KW-0235">DNA replication</keyword>
<feature type="region of interest" description="Domain I, interacts with DnaA modulators" evidence="8">
    <location>
        <begin position="1"/>
        <end position="82"/>
    </location>
</feature>
<feature type="domain" description="Chromosomal replication initiator DnaA C-terminal" evidence="13">
    <location>
        <begin position="313"/>
        <end position="382"/>
    </location>
</feature>
<keyword evidence="7 8" id="KW-0238">DNA-binding</keyword>
<dbReference type="Gene3D" id="3.40.50.300">
    <property type="entry name" value="P-loop containing nucleotide triphosphate hydrolases"/>
    <property type="match status" value="1"/>
</dbReference>
<dbReference type="InterPro" id="IPR013317">
    <property type="entry name" value="DnaA_dom"/>
</dbReference>
<dbReference type="GO" id="GO:0005886">
    <property type="term" value="C:plasma membrane"/>
    <property type="evidence" value="ECO:0007669"/>
    <property type="project" value="TreeGrafter"/>
</dbReference>
<dbReference type="PRINTS" id="PR00051">
    <property type="entry name" value="DNAA"/>
</dbReference>
<comment type="function">
    <text evidence="8 10">Plays an essential role in the initiation and regulation of chromosomal replication. ATP-DnaA binds to the origin of replication (oriC) to initiate formation of the DNA replication initiation complex once per cell cycle. Binds the DnaA box (a 9 base pair repeat at the origin) and separates the double-stranded (ds)DNA. Forms a right-handed helical filament on oriC DNA; dsDNA binds to the exterior of the filament while single-stranded (ss)DNA is stabiized in the filament's interior. The ATP-DnaA-oriC complex binds and stabilizes one strand of the AT-rich DNA unwinding element (DUE), permitting loading of DNA polymerase. After initiation quickly degrades to an ADP-DnaA complex that is not apt for DNA replication. Binds acidic phospholipids.</text>
</comment>